<dbReference type="Gene3D" id="1.50.10.160">
    <property type="match status" value="1"/>
</dbReference>
<dbReference type="Gene3D" id="1.10.600.10">
    <property type="entry name" value="Farnesyl Diphosphate Synthase"/>
    <property type="match status" value="1"/>
</dbReference>
<name>A0AAV5HLP2_9ROSI</name>
<feature type="domain" description="Terpene synthase N-terminal" evidence="4">
    <location>
        <begin position="241"/>
        <end position="447"/>
    </location>
</feature>
<dbReference type="SFLD" id="SFLDG01014">
    <property type="entry name" value="Terpene_Cyclase_Like_1_N-term"/>
    <property type="match status" value="1"/>
</dbReference>
<evidence type="ECO:0000256" key="1">
    <source>
        <dbReference type="ARBA" id="ARBA00001946"/>
    </source>
</evidence>
<comment type="caution">
    <text evidence="6">The sequence shown here is derived from an EMBL/GenBank/DDBJ whole genome shotgun (WGS) entry which is preliminary data.</text>
</comment>
<evidence type="ECO:0000259" key="4">
    <source>
        <dbReference type="Pfam" id="PF01397"/>
    </source>
</evidence>
<evidence type="ECO:0000256" key="2">
    <source>
        <dbReference type="ARBA" id="ARBA00022723"/>
    </source>
</evidence>
<dbReference type="Pfam" id="PF01397">
    <property type="entry name" value="Terpene_synth"/>
    <property type="match status" value="1"/>
</dbReference>
<dbReference type="InterPro" id="IPR044814">
    <property type="entry name" value="Terpene_cyclase_plant_C1"/>
</dbReference>
<accession>A0AAV5HLP2</accession>
<organism evidence="6 7">
    <name type="scientific">Rubroshorea leprosula</name>
    <dbReference type="NCBI Taxonomy" id="152421"/>
    <lineage>
        <taxon>Eukaryota</taxon>
        <taxon>Viridiplantae</taxon>
        <taxon>Streptophyta</taxon>
        <taxon>Embryophyta</taxon>
        <taxon>Tracheophyta</taxon>
        <taxon>Spermatophyta</taxon>
        <taxon>Magnoliopsida</taxon>
        <taxon>eudicotyledons</taxon>
        <taxon>Gunneridae</taxon>
        <taxon>Pentapetalae</taxon>
        <taxon>rosids</taxon>
        <taxon>malvids</taxon>
        <taxon>Malvales</taxon>
        <taxon>Dipterocarpaceae</taxon>
        <taxon>Rubroshorea</taxon>
    </lineage>
</organism>
<dbReference type="InterPro" id="IPR050148">
    <property type="entry name" value="Terpene_synthase-like"/>
</dbReference>
<keyword evidence="2" id="KW-0479">Metal-binding</keyword>
<proteinExistence type="predicted"/>
<dbReference type="Proteomes" id="UP001054252">
    <property type="component" value="Unassembled WGS sequence"/>
</dbReference>
<keyword evidence="7" id="KW-1185">Reference proteome</keyword>
<evidence type="ECO:0000259" key="5">
    <source>
        <dbReference type="Pfam" id="PF03936"/>
    </source>
</evidence>
<dbReference type="GO" id="GO:0009686">
    <property type="term" value="P:gibberellin biosynthetic process"/>
    <property type="evidence" value="ECO:0007669"/>
    <property type="project" value="TreeGrafter"/>
</dbReference>
<dbReference type="SUPFAM" id="SSF48576">
    <property type="entry name" value="Terpenoid synthases"/>
    <property type="match status" value="1"/>
</dbReference>
<dbReference type="SFLD" id="SFLDG01605">
    <property type="entry name" value="Terpene_Cyclase_Like_1_N-term"/>
    <property type="match status" value="1"/>
</dbReference>
<dbReference type="EMBL" id="BPVZ01000001">
    <property type="protein sequence ID" value="GKU86579.1"/>
    <property type="molecule type" value="Genomic_DNA"/>
</dbReference>
<dbReference type="FunFam" id="1.10.600.10:FF:000035">
    <property type="entry name" value="Ent-copalyl diphosphate synthase, chloroplastic"/>
    <property type="match status" value="1"/>
</dbReference>
<evidence type="ECO:0000313" key="7">
    <source>
        <dbReference type="Proteomes" id="UP001054252"/>
    </source>
</evidence>
<evidence type="ECO:0000313" key="6">
    <source>
        <dbReference type="EMBL" id="GKU86579.1"/>
    </source>
</evidence>
<dbReference type="InterPro" id="IPR036965">
    <property type="entry name" value="Terpene_synth_N_sf"/>
</dbReference>
<dbReference type="FunFam" id="1.50.10.130:FF:000002">
    <property type="entry name" value="Ent-copalyl diphosphate synthase, chloroplastic"/>
    <property type="match status" value="1"/>
</dbReference>
<dbReference type="Pfam" id="PF03936">
    <property type="entry name" value="Terpene_synth_C"/>
    <property type="match status" value="1"/>
</dbReference>
<dbReference type="SUPFAM" id="SSF48239">
    <property type="entry name" value="Terpenoid cyclases/Protein prenyltransferases"/>
    <property type="match status" value="2"/>
</dbReference>
<dbReference type="PANTHER" id="PTHR31739:SF4">
    <property type="entry name" value="ENT-COPALYL DIPHOSPHATE SYNTHASE, CHLOROPLASTIC"/>
    <property type="match status" value="1"/>
</dbReference>
<protein>
    <submittedName>
        <fullName evidence="6">Uncharacterized protein</fullName>
    </submittedName>
</protein>
<dbReference type="GO" id="GO:0009507">
    <property type="term" value="C:chloroplast"/>
    <property type="evidence" value="ECO:0007669"/>
    <property type="project" value="TreeGrafter"/>
</dbReference>
<dbReference type="GO" id="GO:0000287">
    <property type="term" value="F:magnesium ion binding"/>
    <property type="evidence" value="ECO:0007669"/>
    <property type="project" value="InterPro"/>
</dbReference>
<dbReference type="InterPro" id="IPR005630">
    <property type="entry name" value="Terpene_synthase_metal-bd"/>
</dbReference>
<evidence type="ECO:0000256" key="3">
    <source>
        <dbReference type="ARBA" id="ARBA00022842"/>
    </source>
</evidence>
<dbReference type="AlphaFoldDB" id="A0AAV5HLP2"/>
<keyword evidence="3" id="KW-0460">Magnesium</keyword>
<dbReference type="CDD" id="cd00684">
    <property type="entry name" value="Terpene_cyclase_plant_C1"/>
    <property type="match status" value="1"/>
</dbReference>
<dbReference type="PANTHER" id="PTHR31739">
    <property type="entry name" value="ENT-COPALYL DIPHOSPHATE SYNTHASE, CHLOROPLASTIC"/>
    <property type="match status" value="1"/>
</dbReference>
<sequence length="784" mass="90377">MRLCCALDIRRPRCIAMSKPRIQEYAEVFQNSFPVLKWPEPIVDDEIDHVVDFEVPVSNQIKERVEAVKSMLCSMDDGEITISAYDTAWVALVKDIHGSGAPQFPSSLRWIADNQLSDGSWGDSELFSAHDRLINTLACVVALKSWNIHLDQCAKGVKFFNENLSKLEKENAEHMPIGFEVAFPSLLEIAGSLNIEIPYDSPVFEDIYNKRNLKLTKIPKDIMQNVPTTLLHSLEGMPELEWEKLLKLQCIDGSFLSSPSSTAFALMQTKDGNCLQYLNKAIRKFNGGVPNVYPVDLFEHIWVVDRLQRLGISRYFQPEIKDCVEYVYRYWTKDGISWARNTGVQDIDDTAMGFRILRLHGYEVSADVFRDFKKSGEFFCFAGQSNQAVTGIFNLYRATQVMFPEEKILEEAKKFSFKFLREKQAAKKLLDKWIIMKDLPGEVGFALKFPWYASMPRVETRFYIEQYGGQGDVWIGKTLYRMPYVNNNVYLELAKLDFNNCQALHRKEWDSMQKWFTEGKFGDFGMSRRSLLVSYFLAAASIFEPERLPERLAWAKTVFLLETISSYFDDEINSREQRMAFVQEFKNINSNFAPAGHINGRRWVTKRARRDLIGTLLTTLNHLSLDALVARGREIGPYLRHAWEKWLVLWAEEGDMYKGAAELLVKTINLNSGPWRLEDSLSHPNYERLTNLSNRVCHRLSRYQMLKEHDNGNYVTDSDGIMDLKIETEMQELVQLVLQNSSDDIDTSLKQTFLMVARSFYYAAHCDLGTINFHIAKVLFEAVG</sequence>
<reference evidence="6 7" key="1">
    <citation type="journal article" date="2021" name="Commun. Biol.">
        <title>The genome of Shorea leprosula (Dipterocarpaceae) highlights the ecological relevance of drought in aseasonal tropical rainforests.</title>
        <authorList>
            <person name="Ng K.K.S."/>
            <person name="Kobayashi M.J."/>
            <person name="Fawcett J.A."/>
            <person name="Hatakeyama M."/>
            <person name="Paape T."/>
            <person name="Ng C.H."/>
            <person name="Ang C.C."/>
            <person name="Tnah L.H."/>
            <person name="Lee C.T."/>
            <person name="Nishiyama T."/>
            <person name="Sese J."/>
            <person name="O'Brien M.J."/>
            <person name="Copetti D."/>
            <person name="Mohd Noor M.I."/>
            <person name="Ong R.C."/>
            <person name="Putra M."/>
            <person name="Sireger I.Z."/>
            <person name="Indrioko S."/>
            <person name="Kosugi Y."/>
            <person name="Izuno A."/>
            <person name="Isagi Y."/>
            <person name="Lee S.L."/>
            <person name="Shimizu K.K."/>
        </authorList>
    </citation>
    <scope>NUCLEOTIDE SEQUENCE [LARGE SCALE GENOMIC DNA]</scope>
    <source>
        <strain evidence="6">214</strain>
    </source>
</reference>
<dbReference type="FunFam" id="1.50.10.160:FF:000001">
    <property type="entry name" value="Ent-copalyl diphosphate synthase"/>
    <property type="match status" value="1"/>
</dbReference>
<comment type="cofactor">
    <cofactor evidence="1">
        <name>Mg(2+)</name>
        <dbReference type="ChEBI" id="CHEBI:18420"/>
    </cofactor>
</comment>
<gene>
    <name evidence="6" type="ORF">SLEP1_g1091</name>
</gene>
<dbReference type="InterPro" id="IPR001906">
    <property type="entry name" value="Terpene_synth_N"/>
</dbReference>
<dbReference type="InterPro" id="IPR008949">
    <property type="entry name" value="Isoprenoid_synthase_dom_sf"/>
</dbReference>
<dbReference type="Gene3D" id="1.50.10.130">
    <property type="entry name" value="Terpene synthase, N-terminal domain"/>
    <property type="match status" value="1"/>
</dbReference>
<dbReference type="InterPro" id="IPR008930">
    <property type="entry name" value="Terpenoid_cyclase/PrenylTrfase"/>
</dbReference>
<dbReference type="GO" id="GO:0010333">
    <property type="term" value="F:terpene synthase activity"/>
    <property type="evidence" value="ECO:0007669"/>
    <property type="project" value="InterPro"/>
</dbReference>
<feature type="domain" description="Terpene synthase metal-binding" evidence="5">
    <location>
        <begin position="525"/>
        <end position="654"/>
    </location>
</feature>